<dbReference type="Gene3D" id="3.30.559.30">
    <property type="entry name" value="Nonribosomal peptide synthetase, condensation domain"/>
    <property type="match status" value="4"/>
</dbReference>
<dbReference type="InterPro" id="IPR020845">
    <property type="entry name" value="AMP-binding_CS"/>
</dbReference>
<dbReference type="InterPro" id="IPR009081">
    <property type="entry name" value="PP-bd_ACP"/>
</dbReference>
<evidence type="ECO:0000256" key="4">
    <source>
        <dbReference type="ARBA" id="ARBA00029454"/>
    </source>
</evidence>
<dbReference type="CDD" id="cd19542">
    <property type="entry name" value="CT_NRPS-like"/>
    <property type="match status" value="3"/>
</dbReference>
<dbReference type="InterPro" id="IPR045851">
    <property type="entry name" value="AMP-bd_C_sf"/>
</dbReference>
<dbReference type="SMART" id="SM01294">
    <property type="entry name" value="PKS_PP_betabranch"/>
    <property type="match status" value="1"/>
</dbReference>
<keyword evidence="8" id="KW-1185">Reference proteome</keyword>
<dbReference type="SUPFAM" id="SSF52777">
    <property type="entry name" value="CoA-dependent acyltransferases"/>
    <property type="match status" value="8"/>
</dbReference>
<dbReference type="InterPro" id="IPR023213">
    <property type="entry name" value="CAT-like_dom_sf"/>
</dbReference>
<name>A0A9P8VRQ7_9HYPO</name>
<feature type="domain" description="Carrier" evidence="6">
    <location>
        <begin position="3888"/>
        <end position="3964"/>
    </location>
</feature>
<dbReference type="GO" id="GO:0043041">
    <property type="term" value="P:amino acid activation for nonribosomal peptide biosynthetic process"/>
    <property type="evidence" value="ECO:0007669"/>
    <property type="project" value="TreeGrafter"/>
</dbReference>
<dbReference type="GO" id="GO:0016874">
    <property type="term" value="F:ligase activity"/>
    <property type="evidence" value="ECO:0007669"/>
    <property type="project" value="UniProtKB-KW"/>
</dbReference>
<gene>
    <name evidence="7" type="ORF">B0T10DRAFT_590815</name>
</gene>
<evidence type="ECO:0000256" key="3">
    <source>
        <dbReference type="ARBA" id="ARBA00022598"/>
    </source>
</evidence>
<dbReference type="InterPro" id="IPR001242">
    <property type="entry name" value="Condensation_dom"/>
</dbReference>
<dbReference type="Gene3D" id="3.40.50.12780">
    <property type="entry name" value="N-terminal domain of ligase-like"/>
    <property type="match status" value="3"/>
</dbReference>
<dbReference type="PANTHER" id="PTHR45527:SF1">
    <property type="entry name" value="FATTY ACID SYNTHASE"/>
    <property type="match status" value="1"/>
</dbReference>
<dbReference type="GO" id="GO:0044550">
    <property type="term" value="P:secondary metabolite biosynthetic process"/>
    <property type="evidence" value="ECO:0007669"/>
    <property type="project" value="TreeGrafter"/>
</dbReference>
<dbReference type="CDD" id="cd05918">
    <property type="entry name" value="A_NRPS_SidN3_like"/>
    <property type="match status" value="4"/>
</dbReference>
<dbReference type="Gene3D" id="1.10.1200.10">
    <property type="entry name" value="ACP-like"/>
    <property type="match status" value="4"/>
</dbReference>
<evidence type="ECO:0000256" key="2">
    <source>
        <dbReference type="ARBA" id="ARBA00022553"/>
    </source>
</evidence>
<keyword evidence="2" id="KW-0597">Phosphoprotein</keyword>
<dbReference type="CDD" id="cd19545">
    <property type="entry name" value="FUM14_C_NRPS-like"/>
    <property type="match status" value="1"/>
</dbReference>
<reference evidence="7 8" key="1">
    <citation type="journal article" date="2021" name="Nat. Commun.">
        <title>Genetic determinants of endophytism in the Arabidopsis root mycobiome.</title>
        <authorList>
            <person name="Mesny F."/>
            <person name="Miyauchi S."/>
            <person name="Thiergart T."/>
            <person name="Pickel B."/>
            <person name="Atanasova L."/>
            <person name="Karlsson M."/>
            <person name="Huettel B."/>
            <person name="Barry K.W."/>
            <person name="Haridas S."/>
            <person name="Chen C."/>
            <person name="Bauer D."/>
            <person name="Andreopoulos W."/>
            <person name="Pangilinan J."/>
            <person name="LaButti K."/>
            <person name="Riley R."/>
            <person name="Lipzen A."/>
            <person name="Clum A."/>
            <person name="Drula E."/>
            <person name="Henrissat B."/>
            <person name="Kohler A."/>
            <person name="Grigoriev I.V."/>
            <person name="Martin F.M."/>
            <person name="Hacquard S."/>
        </authorList>
    </citation>
    <scope>NUCLEOTIDE SEQUENCE [LARGE SCALE GENOMIC DNA]</scope>
    <source>
        <strain evidence="7 8">MPI-CAGE-CH-0241</strain>
    </source>
</reference>
<dbReference type="Gene3D" id="2.30.38.10">
    <property type="entry name" value="Luciferase, Domain 3"/>
    <property type="match status" value="1"/>
</dbReference>
<dbReference type="Pfam" id="PF00550">
    <property type="entry name" value="PP-binding"/>
    <property type="match status" value="4"/>
</dbReference>
<dbReference type="FunFam" id="1.10.1200.10:FF:000005">
    <property type="entry name" value="Nonribosomal peptide synthetase 1"/>
    <property type="match status" value="1"/>
</dbReference>
<dbReference type="GO" id="GO:0031177">
    <property type="term" value="F:phosphopantetheine binding"/>
    <property type="evidence" value="ECO:0007669"/>
    <property type="project" value="InterPro"/>
</dbReference>
<evidence type="ECO:0000256" key="5">
    <source>
        <dbReference type="SAM" id="MobiDB-lite"/>
    </source>
</evidence>
<dbReference type="SMART" id="SM00823">
    <property type="entry name" value="PKS_PP"/>
    <property type="match status" value="4"/>
</dbReference>
<dbReference type="Gene3D" id="3.30.300.30">
    <property type="match status" value="4"/>
</dbReference>
<dbReference type="PROSITE" id="PS00455">
    <property type="entry name" value="AMP_BINDING"/>
    <property type="match status" value="3"/>
</dbReference>
<dbReference type="PROSITE" id="PS00012">
    <property type="entry name" value="PHOSPHOPANTETHEINE"/>
    <property type="match status" value="1"/>
</dbReference>
<feature type="region of interest" description="Disordered" evidence="5">
    <location>
        <begin position="1778"/>
        <end position="1797"/>
    </location>
</feature>
<feature type="domain" description="Carrier" evidence="6">
    <location>
        <begin position="2786"/>
        <end position="2862"/>
    </location>
</feature>
<organism evidence="7 8">
    <name type="scientific">Thelonectria olida</name>
    <dbReference type="NCBI Taxonomy" id="1576542"/>
    <lineage>
        <taxon>Eukaryota</taxon>
        <taxon>Fungi</taxon>
        <taxon>Dikarya</taxon>
        <taxon>Ascomycota</taxon>
        <taxon>Pezizomycotina</taxon>
        <taxon>Sordariomycetes</taxon>
        <taxon>Hypocreomycetidae</taxon>
        <taxon>Hypocreales</taxon>
        <taxon>Nectriaceae</taxon>
        <taxon>Thelonectria</taxon>
    </lineage>
</organism>
<dbReference type="InterPro" id="IPR042099">
    <property type="entry name" value="ANL_N_sf"/>
</dbReference>
<feature type="domain" description="Carrier" evidence="6">
    <location>
        <begin position="603"/>
        <end position="682"/>
    </location>
</feature>
<dbReference type="GO" id="GO:0005737">
    <property type="term" value="C:cytoplasm"/>
    <property type="evidence" value="ECO:0007669"/>
    <property type="project" value="TreeGrafter"/>
</dbReference>
<feature type="non-terminal residue" evidence="7">
    <location>
        <position position="4308"/>
    </location>
</feature>
<dbReference type="NCBIfam" id="NF003417">
    <property type="entry name" value="PRK04813.1"/>
    <property type="match status" value="4"/>
</dbReference>
<dbReference type="Proteomes" id="UP000777438">
    <property type="component" value="Unassembled WGS sequence"/>
</dbReference>
<protein>
    <recommendedName>
        <fullName evidence="6">Carrier domain-containing protein</fullName>
    </recommendedName>
</protein>
<dbReference type="Gene3D" id="3.30.559.10">
    <property type="entry name" value="Chloramphenicol acetyltransferase-like domain"/>
    <property type="match status" value="4"/>
</dbReference>
<proteinExistence type="inferred from homology"/>
<evidence type="ECO:0000313" key="7">
    <source>
        <dbReference type="EMBL" id="KAH6871614.1"/>
    </source>
</evidence>
<dbReference type="SUPFAM" id="SSF47336">
    <property type="entry name" value="ACP-like"/>
    <property type="match status" value="4"/>
</dbReference>
<dbReference type="EMBL" id="JAGPYM010000052">
    <property type="protein sequence ID" value="KAH6871614.1"/>
    <property type="molecule type" value="Genomic_DNA"/>
</dbReference>
<evidence type="ECO:0000256" key="1">
    <source>
        <dbReference type="ARBA" id="ARBA00022450"/>
    </source>
</evidence>
<keyword evidence="1" id="KW-0596">Phosphopantetheine</keyword>
<dbReference type="PANTHER" id="PTHR45527">
    <property type="entry name" value="NONRIBOSOMAL PEPTIDE SYNTHETASE"/>
    <property type="match status" value="1"/>
</dbReference>
<dbReference type="PROSITE" id="PS50075">
    <property type="entry name" value="CARRIER"/>
    <property type="match status" value="4"/>
</dbReference>
<accession>A0A9P8VRQ7</accession>
<dbReference type="InterPro" id="IPR020806">
    <property type="entry name" value="PKS_PP-bd"/>
</dbReference>
<dbReference type="FunFam" id="3.30.300.30:FF:000015">
    <property type="entry name" value="Nonribosomal peptide synthase SidD"/>
    <property type="match status" value="4"/>
</dbReference>
<comment type="similarity">
    <text evidence="4">Belongs to the NRP synthetase family.</text>
</comment>
<evidence type="ECO:0000259" key="6">
    <source>
        <dbReference type="PROSITE" id="PS50075"/>
    </source>
</evidence>
<comment type="caution">
    <text evidence="7">The sequence shown here is derived from an EMBL/GenBank/DDBJ whole genome shotgun (WGS) entry which is preliminary data.</text>
</comment>
<keyword evidence="3" id="KW-0436">Ligase</keyword>
<dbReference type="FunFam" id="3.30.559.30:FF:000003">
    <property type="entry name" value="Nonribosomal peptide synthase SidD"/>
    <property type="match status" value="1"/>
</dbReference>
<dbReference type="Pfam" id="PF00501">
    <property type="entry name" value="AMP-binding"/>
    <property type="match status" value="4"/>
</dbReference>
<dbReference type="Pfam" id="PF00668">
    <property type="entry name" value="Condensation"/>
    <property type="match status" value="4"/>
</dbReference>
<dbReference type="NCBIfam" id="TIGR01733">
    <property type="entry name" value="AA-adenyl-dom"/>
    <property type="match status" value="4"/>
</dbReference>
<dbReference type="Gene3D" id="3.40.50.980">
    <property type="match status" value="2"/>
</dbReference>
<dbReference type="OrthoDB" id="416786at2759"/>
<dbReference type="InterPro" id="IPR010071">
    <property type="entry name" value="AA_adenyl_dom"/>
</dbReference>
<evidence type="ECO:0000313" key="8">
    <source>
        <dbReference type="Proteomes" id="UP000777438"/>
    </source>
</evidence>
<dbReference type="InterPro" id="IPR006162">
    <property type="entry name" value="Ppantetheine_attach_site"/>
</dbReference>
<sequence>VTLYYYHTLVTDAQAENIGHTFAHLLGRMYADPSTLIRNLDYMSPTHLQRIWDFNKDVPEPWMECFHEVIQRHAANRPDAPAIDGWDGHFTYRELVDFAKSLAMELQSRGVHAGVVVPICFERSAWALVAMLAVSFAGGGFVSVPPTLPPARIDAILEILSAPLIITKSIHSHLWEERLPWLDIVSHNPAPGAEPLALAKPTDLFYVIFTSGSTGVPKGVMVSHCNWLDGALRNAHTWGYRPDGRVLQRLNHTFDMSLLEICSSLGSGGCVCVPTVEEVDDSVADVINKYRITHTIGTPSLAKSLTPEQVPGLKTMCLGGEAFPKEIVTMWSERINLFQFYGPSECSINSSSRPITRKDCDPLNIGPPNSAALWVVDAHDHNKLVPIGAIGELVVSGPIVGMGYLKNPVKTAQVFLDSVDFVPKSDPLFGDFRFYKTGDLVRWNADGTVSFCGRADTEVKLNGQRIELGEVEYHLALDPNVHLSMALLPKVGRCNNNLTAVLTIKSLKSEGNGQANGHTDEIQLLDGRNDPAIRKRIRSICNQLQNALPQYMVPTVWVFLAAMPMSTSGKMDRVRVRTWIEQMSEDTFAAVTGKRFEAANRLEYTTYQEHQIQQVWSTVLRLPAPQVGLSQPFVALGGDSIKALQVVAKCRGKGILTTIADTLTCEGVSEAASLCKPMPSKLTSASDEKFDTLWDQLRDDYDLSKMGISELDEIEDVYPCTKMQEALFLGSIRRPGSYHMRFFYKINSKSGTLPEVDQLKAAWATVVARHPSLRTIYVDDLVSDAIYHSIVLKKTPIEVDVHKIPFTSPEEALDRFTHSPVVPFQANSPHHRLVLLSQHGKVPYMMLEISHVIMDGSSQAIFLGEFVKACSGTPLPPRGPAYRDVVVYQRKNTTQANVDYWASYMKDCQPCLFPVTGADTTPLDFSKMRRDIIFDRGADLIARCNEKHITIACAIRAAWAMVLRAYTSSQDVCFGYVVSLRNAPVKDIENIFGVCIGTQPCRVRMRPGLNMIDLARAIQKDYLDMVPHQHYPLTETLHNLELNGGQPLFNTVLSMEWIPPADVAENAAFALEEMREQDDPAEYDLGISIDIRDGEIKLGFLHWPWISEFEITHLSTALQNAMSFFIDSPDESIEHLSLLRASDIPQTMPGLNSLGPLEQLDDTILSAIARQSKDRPDATAIESWDGHLSYEQVDEQSSVVAKDLVDRGVVRGDAVIFCMDRSAHTIVTMLGIMKAGGIFVATSSESPKQRLRTTIHHCCPKLVIADPAYVSLFEGMTVSDDVPVQIANASTLGHRALSSEVTLPKLSSEDLAYIVYTSGSTGVPKGIMIEHGSLATSVVVGHGRRFKYSSDLRVLHFISLTFDISIMEIFTTLAFGGCLCIPSEKDRMSDLIGSMNRLKINLAILTPSICRLFSPADVPSLKILGLGGEAMTRQDLERFADRVEVYNGYGPAEATILVSALGPMKTTDDPTNIGFAVDGSRLWVAEVDDTQRLAPVGSVGELVVESRQLARGYIHDEAKTSEVFVENLPWLAPGVRVYKTGDLVRYAPGGSLRYLGRKDTQIKLRGHRIELSQIEHHLRECWPQAHVAVESIVPEGETNDQGLLAAILSDVPEGDIQLLQDSATNGDDTLRPVSVPSSVQDHLARNLPGYMVPSVFFVIEKMPITVNGKLDRKQLRERAEVFTIMQLTMRKIEGSEQSDSWADASELECRLRAIWAQILAVEQDQIHPQDSFFQLGGNSILAMKLSVASRQQGIHVTVPMLFRNPTIKDLGCALKESQVDKPTTTSRDSPFSLLPEEPSSRQSIFDTVKDQCCVSLDDVEDVYPATPLQEGMVSLTARHPGAYTSILGFSLPENLDFGRFQVAWQETVTAHPILRTRIIQTEAQGCFQVMLRTRLAPSIEKCNEAIDPSTFTSGMGLGNASIRLCVMPESSSASGGSFRLIIAMHHSVYDGWSLPLLTSELQAAYEGAKLVPRPFKPFIQYLQQTGQATTDFWKKELDLFGGEAFPALPSTPGYQVIQNADMRRHINLPVQSSGVNATLSTKMRLAWAVAVSRYTNSQDIVFGVTTAGRALPIDGIELMLGPTIATIPVRIQVDLRANVASALHAGQDTAVQSMEHEHIGIQHIAKLGPSAAAACQFQTLIIFESAPGDEALSKSTLLRSQQFLSYLGEETYALVLYCDLAQSELTMRVKYDRNVVTELELSRLLDYFEHILAQLMPEPNMKICEIDTLRDSDWSLLRHWNTPVTSVESCVYDEFYKRVLEYPEAEAVCAWDGSWSYQRLHEEATTLAKHLIKNGVGPEVFVPLYFEKSKWVSVAMLAVVKVGGIFVPLDVTHPSARLQDIVQQLSPPLIMVSPNLKEAAEVMFGVTTITPGMSLTNGFHPSTVTDPVDITPSSGCYAIFTSGSTGKPKGTVVTHRGILSSMLSIVKRVDMNGHSRMLQFSSAAWDGSVLEYLTPWLIGGCVCIPSEFDRRDALASSIAHLQANWLHLTPSVLRTLHPSSVPSIRDVMLLGESPTPEDYETWASEVNLIQAYGPTECSVACTLTGPVTTTAESRDIGRPSACTCWVVDPNNHDQLVPIGAVGELVVEGPIVNRGYLGNPEKTAECFIERPGWFPNWYKGAQYQLYKTGDLARYGADGNLIYLGRKDTQVKVNGQRMELEEIGVHLRRTLPDLHGSVIDVVGGGETSPARLTAFIQTTESPSNGLGDGQFQFLLPTAEFQAEMKKAEAALSLSLPPYMVPILYIPISRIPLAPTGKTDRRRLLDMASSYPASTLQQYVLFQTENHQAPCTEEERLLHSIWTRALHIDPDSFGVHDDFFQIGGDSITGMQVTTKCNSLGLTVSSADLFQHRTISRLVEHLRATKATVSTPATADAASGQWSLSPEQQDEFVHHTLPEYGLSANNVEDVYPCSPVQQGILLTQIRDSRYYQNRVLLEVAPSDGKPPVSAGQLAQAWKQVVQRHPVLRTLFISVSHDGLADQVVLRNVEPHVRILNESDEDENEDTAQVTIKGRPDHRLRLRQLNSGKVILEWKFNHVIIDAMSLAVLQRDITLAYEGRLPSTPGPQYRQYIDFIQGLDYEASRSYWEKYLESTEQCILPSLTRKGGADTKSQDIRSLTVTVDKGDKIRAFCQKHGLSLTNVFHIAWALVLRCYLATDSVCFGYQIYGRDFPAHGVEDIIGPFVNTLATHVNLSSESSLLSVLKQNQDTLLNSHAHRYYSLAELYHGRKLLGSSLFNTGISVQDLTRYKSLDGSSIVISQLEAQDRAEVGNNPLEFSSRLNVGVDGNQVDINLAYWSSILSDAHANTMAETICRALDIVLDQASNIVADVDVVNEASKSQAIAWNTVLPGSVDGLVFTPIIEHSIKRPEAEAVCAWDGSFTYGEIDQLSSGLAEHLLRSGLVPESIVPVYMEKSRWAVVAMLAVLKAGAALATLDVSHPLARLQDVCADIQASIVLASAASSQDATSLATTVIVVGEEASAQWAQQYTKRYPSSPKSSSPAYVIFTSGSTGKPKASVIDHRGLTSMAHKIIPAVGLNEHSRAFQFASYAFDVSVQENLLTLCAGGCVCIPSERERKDNLVGAMTRMKVNFANFTPSVMRILKGEALDPIKTVIIGGEAPTPGDMEGWPSATRIINTYGPSECTIFCVITDYLPDDPRVIGKPLGCNAWVVDRRDHHKLVPIGAVGELMIEGPSVSRVGYINNPEKTAAAFVEYPEWLAKLRAGKQERLYKSGDLVQYREDGSIRFIGRKDNQVKVRGQRIELGEVEYHLLRSFPRAKTVVADVITPKDGSSSNGGALLMAFILQESDANDTSDDQGVLKPPTDGFQNDIATAENLLRHSVPAYMVPSIFLPVNVLPQTTSFKTDRKSLRKSADHLSQQELFSYNTTIIEKRPPSTQMEASIQGIVARVLDLSTDEIGMDDDFFRLGGDSVGSMRAVSIARREGIILSVVDIFEHPKLCELALAAVPAKSAEAVETVQSCSLLKSSETPTLAEQIEQDHWFIAANVEDVLPTTQFQRESLDQTCTHFVLNILGPIDVQRLDDAILELVKTHEVLRTVFVPFNDSIVQVVLRKIETELHVVKLDAGEDLESHVDRVAQRDAAEPVPLGAVPFKTTLIKQGSNMHALVLRLSHAQYDGLAKSTLFADLKAAYHGRRLTVAASYSQYLSYKTHYTNAQALQFWRDLLKSSSVTKLDFALLGGREPSSEHPESLVLRLRRFSSPPPPEGITIATAFKAAWAIALAELNGERDLVFSQVVNGRNLPLEGIDRVCGTCVNIVPVRVALQPGWTGHDLLRHLQMQHAKTIPFETIDLDDI</sequence>
<dbReference type="SUPFAM" id="SSF56801">
    <property type="entry name" value="Acetyl-CoA synthetase-like"/>
    <property type="match status" value="4"/>
</dbReference>
<dbReference type="InterPro" id="IPR036736">
    <property type="entry name" value="ACP-like_sf"/>
</dbReference>
<feature type="non-terminal residue" evidence="7">
    <location>
        <position position="1"/>
    </location>
</feature>
<dbReference type="FunFam" id="3.40.50.12780:FF:000014">
    <property type="entry name" value="Nonribosomal peptide synthetase 1"/>
    <property type="match status" value="2"/>
</dbReference>
<feature type="domain" description="Carrier" evidence="6">
    <location>
        <begin position="1702"/>
        <end position="1778"/>
    </location>
</feature>
<dbReference type="InterPro" id="IPR000873">
    <property type="entry name" value="AMP-dep_synth/lig_dom"/>
</dbReference>